<dbReference type="EMBL" id="JAPHNI010000331">
    <property type="protein sequence ID" value="KAJ8112353.1"/>
    <property type="molecule type" value="Genomic_DNA"/>
</dbReference>
<accession>A0ACC2IAX6</accession>
<proteinExistence type="predicted"/>
<organism evidence="1 2">
    <name type="scientific">Boeremia exigua</name>
    <dbReference type="NCBI Taxonomy" id="749465"/>
    <lineage>
        <taxon>Eukaryota</taxon>
        <taxon>Fungi</taxon>
        <taxon>Dikarya</taxon>
        <taxon>Ascomycota</taxon>
        <taxon>Pezizomycotina</taxon>
        <taxon>Dothideomycetes</taxon>
        <taxon>Pleosporomycetidae</taxon>
        <taxon>Pleosporales</taxon>
        <taxon>Pleosporineae</taxon>
        <taxon>Didymellaceae</taxon>
        <taxon>Boeremia</taxon>
    </lineage>
</organism>
<evidence type="ECO:0000313" key="1">
    <source>
        <dbReference type="EMBL" id="KAJ8112353.1"/>
    </source>
</evidence>
<protein>
    <submittedName>
        <fullName evidence="1">Uncharacterized protein</fullName>
    </submittedName>
</protein>
<gene>
    <name evidence="1" type="ORF">OPT61_g5255</name>
</gene>
<sequence>MSELSNSPPVAHQHSLVLHTAVDFSHKGIGIGIVRSAAIGVARASTLRMEEHKHGVERGQLRAQNVKTRERAHMFALILAMGLACSTIKRWTTAYVKVQSVTVLCGLPAVVELIKHHRAHGPKSLESVVTTEDRSMMIRVLASVKRLSRYNVQVSVVEDEAEGNAVDAARAKVLAHQRKKKACRRRRQERRIMASNAETVRDEKEDGGSDREGNRAGDEEERRNDSSHPHPTTERELSSSFMMDETGEPELHWTRAHTAYPSASTPNATN</sequence>
<dbReference type="Proteomes" id="UP001153331">
    <property type="component" value="Unassembled WGS sequence"/>
</dbReference>
<keyword evidence="2" id="KW-1185">Reference proteome</keyword>
<comment type="caution">
    <text evidence="1">The sequence shown here is derived from an EMBL/GenBank/DDBJ whole genome shotgun (WGS) entry which is preliminary data.</text>
</comment>
<evidence type="ECO:0000313" key="2">
    <source>
        <dbReference type="Proteomes" id="UP001153331"/>
    </source>
</evidence>
<name>A0ACC2IAX6_9PLEO</name>
<reference evidence="1" key="1">
    <citation type="submission" date="2022-11" db="EMBL/GenBank/DDBJ databases">
        <title>Genome Sequence of Boeremia exigua.</title>
        <authorList>
            <person name="Buettner E."/>
        </authorList>
    </citation>
    <scope>NUCLEOTIDE SEQUENCE</scope>
    <source>
        <strain evidence="1">CU02</strain>
    </source>
</reference>